<gene>
    <name evidence="1" type="ORF">G3O08_20460</name>
</gene>
<comment type="caution">
    <text evidence="1">The sequence shown here is derived from an EMBL/GenBank/DDBJ whole genome shotgun (WGS) entry which is preliminary data.</text>
</comment>
<evidence type="ECO:0008006" key="3">
    <source>
        <dbReference type="Google" id="ProtNLM"/>
    </source>
</evidence>
<dbReference type="RefSeq" id="WP_163287310.1">
    <property type="nucleotide sequence ID" value="NZ_JAAGVY010000100.1"/>
</dbReference>
<protein>
    <recommendedName>
        <fullName evidence="3">Erythromycin esterase family protein</fullName>
    </recommendedName>
</protein>
<keyword evidence="2" id="KW-1185">Reference proteome</keyword>
<name>A0A7K3WW16_9FLAO</name>
<reference evidence="1 2" key="1">
    <citation type="submission" date="2020-02" db="EMBL/GenBank/DDBJ databases">
        <title>Out from the shadows clarifying the taxonomy of the family Cryomorphaceae and related taxa by utilizing the GTDB taxonomic framework.</title>
        <authorList>
            <person name="Bowman J.P."/>
        </authorList>
    </citation>
    <scope>NUCLEOTIDE SEQUENCE [LARGE SCALE GENOMIC DNA]</scope>
    <source>
        <strain evidence="1 2">QSSC 1-22</strain>
    </source>
</reference>
<dbReference type="EMBL" id="JAAGVY010000100">
    <property type="protein sequence ID" value="NEN25867.1"/>
    <property type="molecule type" value="Genomic_DNA"/>
</dbReference>
<dbReference type="Proteomes" id="UP000486602">
    <property type="component" value="Unassembled WGS sequence"/>
</dbReference>
<organism evidence="1 2">
    <name type="scientific">Cryomorpha ignava</name>
    <dbReference type="NCBI Taxonomy" id="101383"/>
    <lineage>
        <taxon>Bacteria</taxon>
        <taxon>Pseudomonadati</taxon>
        <taxon>Bacteroidota</taxon>
        <taxon>Flavobacteriia</taxon>
        <taxon>Flavobacteriales</taxon>
        <taxon>Cryomorphaceae</taxon>
        <taxon>Cryomorpha</taxon>
    </lineage>
</organism>
<sequence length="374" mass="43286">MKTRTANNRTELVIVLMFFFTSFSTLEAQDEIVSSFYLGTNTYNTDGLKILDDLIAEQNFVFTSELHYHPYSLESQKKFIAYLSAGNQLDILGLEGDYALGYEINHFLETGDTLRLKTLFDLHPEMMVRTETADFYKHYIAVKAMRDSMQTDFGVKGLDVCYGGGFKGSIFTIIQILEMSSDSTLFKTVEEGKLMLQKKRLGDNRVRNWVKVLKIKLNDAEPTFLQSIGDYNLAELSNILFNIEQSLEVKKGKMKERELEISHNFKRYCYPDERVFVQFGYSHVFANLENRYGINENTFIGFLNQDSTYANRSIVIQFMPWEGTKAYFPLLTDTEKEQIAPVVLKRPFPQLVDFRYMQSIERAFDFSIIVSGSY</sequence>
<dbReference type="AlphaFoldDB" id="A0A7K3WW16"/>
<accession>A0A7K3WW16</accession>
<proteinExistence type="predicted"/>
<evidence type="ECO:0000313" key="2">
    <source>
        <dbReference type="Proteomes" id="UP000486602"/>
    </source>
</evidence>
<evidence type="ECO:0000313" key="1">
    <source>
        <dbReference type="EMBL" id="NEN25867.1"/>
    </source>
</evidence>